<dbReference type="STRING" id="105785.A0A2J7PGA0"/>
<keyword evidence="3" id="KW-0010">Activator</keyword>
<dbReference type="Proteomes" id="UP000235965">
    <property type="component" value="Unassembled WGS sequence"/>
</dbReference>
<comment type="caution">
    <text evidence="7">The sequence shown here is derived from an EMBL/GenBank/DDBJ whole genome shotgun (WGS) entry which is preliminary data.</text>
</comment>
<keyword evidence="8" id="KW-1185">Reference proteome</keyword>
<dbReference type="GO" id="GO:0016071">
    <property type="term" value="P:mRNA metabolic process"/>
    <property type="evidence" value="ECO:0007669"/>
    <property type="project" value="UniProtKB-ARBA"/>
</dbReference>
<evidence type="ECO:0000256" key="6">
    <source>
        <dbReference type="SAM" id="MobiDB-lite"/>
    </source>
</evidence>
<dbReference type="AlphaFoldDB" id="A0A2J7PGA0"/>
<keyword evidence="4" id="KW-0804">Transcription</keyword>
<dbReference type="Pfam" id="PF15365">
    <property type="entry name" value="PNRC"/>
    <property type="match status" value="1"/>
</dbReference>
<evidence type="ECO:0000256" key="4">
    <source>
        <dbReference type="ARBA" id="ARBA00023163"/>
    </source>
</evidence>
<evidence type="ECO:0000256" key="5">
    <source>
        <dbReference type="ARBA" id="ARBA00023242"/>
    </source>
</evidence>
<dbReference type="GO" id="GO:0005634">
    <property type="term" value="C:nucleus"/>
    <property type="evidence" value="ECO:0007669"/>
    <property type="project" value="UniProtKB-SubCell"/>
</dbReference>
<organism evidence="7 8">
    <name type="scientific">Cryptotermes secundus</name>
    <dbReference type="NCBI Taxonomy" id="105785"/>
    <lineage>
        <taxon>Eukaryota</taxon>
        <taxon>Metazoa</taxon>
        <taxon>Ecdysozoa</taxon>
        <taxon>Arthropoda</taxon>
        <taxon>Hexapoda</taxon>
        <taxon>Insecta</taxon>
        <taxon>Pterygota</taxon>
        <taxon>Neoptera</taxon>
        <taxon>Polyneoptera</taxon>
        <taxon>Dictyoptera</taxon>
        <taxon>Blattodea</taxon>
        <taxon>Blattoidea</taxon>
        <taxon>Termitoidae</taxon>
        <taxon>Kalotermitidae</taxon>
        <taxon>Cryptotermitinae</taxon>
        <taxon>Cryptotermes</taxon>
    </lineage>
</organism>
<feature type="compositionally biased region" description="Basic and acidic residues" evidence="6">
    <location>
        <begin position="52"/>
        <end position="64"/>
    </location>
</feature>
<protein>
    <submittedName>
        <fullName evidence="7">Proline-rich nuclear receptor coactivator 2</fullName>
    </submittedName>
</protein>
<keyword evidence="5" id="KW-0539">Nucleus</keyword>
<dbReference type="InParanoid" id="A0A2J7PGA0"/>
<evidence type="ECO:0000313" key="7">
    <source>
        <dbReference type="EMBL" id="PNF15359.1"/>
    </source>
</evidence>
<evidence type="ECO:0000256" key="1">
    <source>
        <dbReference type="ARBA" id="ARBA00004123"/>
    </source>
</evidence>
<dbReference type="EMBL" id="NEVH01025635">
    <property type="protein sequence ID" value="PNF15359.1"/>
    <property type="molecule type" value="Genomic_DNA"/>
</dbReference>
<comment type="subcellular location">
    <subcellularLocation>
        <location evidence="1">Nucleus</location>
    </subcellularLocation>
</comment>
<evidence type="ECO:0000313" key="8">
    <source>
        <dbReference type="Proteomes" id="UP000235965"/>
    </source>
</evidence>
<keyword evidence="7" id="KW-0675">Receptor</keyword>
<feature type="compositionally biased region" description="Polar residues" evidence="6">
    <location>
        <begin position="68"/>
        <end position="83"/>
    </location>
</feature>
<keyword evidence="2" id="KW-0805">Transcription regulation</keyword>
<evidence type="ECO:0000256" key="3">
    <source>
        <dbReference type="ARBA" id="ARBA00023159"/>
    </source>
</evidence>
<dbReference type="InterPro" id="IPR026780">
    <property type="entry name" value="PNRC1/2"/>
</dbReference>
<dbReference type="InterPro" id="IPR028322">
    <property type="entry name" value="PNRC-like_rgn"/>
</dbReference>
<gene>
    <name evidence="7" type="primary">pnrc2</name>
    <name evidence="7" type="ORF">B7P43_G00997</name>
</gene>
<accession>A0A2J7PGA0</accession>
<sequence length="168" mass="18660">MIEKNTKTYSSPGSHGHKNSRHKNHVRPRISKSFTYFESIVTPPRGKHRKVDTHGEQVTEEKYKARSTCESAVQLSANKTRQGSPKLKPRASPSKEGSPRTSPTLGVFYAGAKFSEPPSPAALPKPPTHWTSCMYMATGSTFSLISPQRPEKCREISHQLKMLLNVSA</sequence>
<proteinExistence type="predicted"/>
<reference evidence="7 8" key="1">
    <citation type="submission" date="2017-12" db="EMBL/GenBank/DDBJ databases">
        <title>Hemimetabolous genomes reveal molecular basis of termite eusociality.</title>
        <authorList>
            <person name="Harrison M.C."/>
            <person name="Jongepier E."/>
            <person name="Robertson H.M."/>
            <person name="Arning N."/>
            <person name="Bitard-Feildel T."/>
            <person name="Chao H."/>
            <person name="Childers C.P."/>
            <person name="Dinh H."/>
            <person name="Doddapaneni H."/>
            <person name="Dugan S."/>
            <person name="Gowin J."/>
            <person name="Greiner C."/>
            <person name="Han Y."/>
            <person name="Hu H."/>
            <person name="Hughes D.S.T."/>
            <person name="Huylmans A.-K."/>
            <person name="Kemena C."/>
            <person name="Kremer L.P.M."/>
            <person name="Lee S.L."/>
            <person name="Lopez-Ezquerra A."/>
            <person name="Mallet L."/>
            <person name="Monroy-Kuhn J.M."/>
            <person name="Moser A."/>
            <person name="Murali S.C."/>
            <person name="Muzny D.M."/>
            <person name="Otani S."/>
            <person name="Piulachs M.-D."/>
            <person name="Poelchau M."/>
            <person name="Qu J."/>
            <person name="Schaub F."/>
            <person name="Wada-Katsumata A."/>
            <person name="Worley K.C."/>
            <person name="Xie Q."/>
            <person name="Ylla G."/>
            <person name="Poulsen M."/>
            <person name="Gibbs R.A."/>
            <person name="Schal C."/>
            <person name="Richards S."/>
            <person name="Belles X."/>
            <person name="Korb J."/>
            <person name="Bornberg-Bauer E."/>
        </authorList>
    </citation>
    <scope>NUCLEOTIDE SEQUENCE [LARGE SCALE GENOMIC DNA]</scope>
    <source>
        <tissue evidence="7">Whole body</tissue>
    </source>
</reference>
<feature type="compositionally biased region" description="Basic residues" evidence="6">
    <location>
        <begin position="15"/>
        <end position="30"/>
    </location>
</feature>
<evidence type="ECO:0000256" key="2">
    <source>
        <dbReference type="ARBA" id="ARBA00023015"/>
    </source>
</evidence>
<feature type="region of interest" description="Disordered" evidence="6">
    <location>
        <begin position="1"/>
        <end position="105"/>
    </location>
</feature>
<dbReference type="PANTHER" id="PTHR15405">
    <property type="entry name" value="PROLINE-RICH NUCLEAR RECEPTOR COACTIVATOR"/>
    <property type="match status" value="1"/>
</dbReference>
<name>A0A2J7PGA0_9NEOP</name>